<evidence type="ECO:0000313" key="4">
    <source>
        <dbReference type="Proteomes" id="UP000092460"/>
    </source>
</evidence>
<evidence type="ECO:0000313" key="3">
    <source>
        <dbReference type="EnsemblMetazoa" id="GPPI005116-PA"/>
    </source>
</evidence>
<dbReference type="VEuPathDB" id="VectorBase:GPPI005116"/>
<evidence type="ECO:0000259" key="2">
    <source>
        <dbReference type="PROSITE" id="PS50940"/>
    </source>
</evidence>
<protein>
    <recommendedName>
        <fullName evidence="2">Chitin-binding type-2 domain-containing protein</fullName>
    </recommendedName>
</protein>
<keyword evidence="4" id="KW-1185">Reference proteome</keyword>
<feature type="domain" description="Chitin-binding type-2" evidence="2">
    <location>
        <begin position="28"/>
        <end position="73"/>
    </location>
</feature>
<dbReference type="SUPFAM" id="SSF57625">
    <property type="entry name" value="Invertebrate chitin-binding proteins"/>
    <property type="match status" value="1"/>
</dbReference>
<dbReference type="Pfam" id="PF01607">
    <property type="entry name" value="CBM_14"/>
    <property type="match status" value="1"/>
</dbReference>
<feature type="chain" id="PRO_5008404059" description="Chitin-binding type-2 domain-containing protein" evidence="1">
    <location>
        <begin position="28"/>
        <end position="126"/>
    </location>
</feature>
<reference evidence="4" key="1">
    <citation type="submission" date="2015-01" db="EMBL/GenBank/DDBJ databases">
        <authorList>
            <person name="Aksoy S."/>
            <person name="Warren W."/>
            <person name="Wilson R.K."/>
        </authorList>
    </citation>
    <scope>NUCLEOTIDE SEQUENCE [LARGE SCALE GENOMIC DNA]</scope>
    <source>
        <strain evidence="4">IAEA</strain>
    </source>
</reference>
<feature type="signal peptide" evidence="1">
    <location>
        <begin position="1"/>
        <end position="27"/>
    </location>
</feature>
<dbReference type="GO" id="GO:0005576">
    <property type="term" value="C:extracellular region"/>
    <property type="evidence" value="ECO:0007669"/>
    <property type="project" value="InterPro"/>
</dbReference>
<dbReference type="EnsemblMetazoa" id="GPPI005116-RA">
    <property type="protein sequence ID" value="GPPI005116-PA"/>
    <property type="gene ID" value="GPPI005116"/>
</dbReference>
<dbReference type="SMART" id="SM00494">
    <property type="entry name" value="ChtBD2"/>
    <property type="match status" value="1"/>
</dbReference>
<name>A0A1B0AQP7_9MUSC</name>
<reference evidence="3" key="2">
    <citation type="submission" date="2020-05" db="UniProtKB">
        <authorList>
            <consortium name="EnsemblMetazoa"/>
        </authorList>
    </citation>
    <scope>IDENTIFICATION</scope>
    <source>
        <strain evidence="3">IAEA</strain>
    </source>
</reference>
<dbReference type="PROSITE" id="PS50940">
    <property type="entry name" value="CHIT_BIND_II"/>
    <property type="match status" value="1"/>
</dbReference>
<organism evidence="3 4">
    <name type="scientific">Glossina palpalis gambiensis</name>
    <dbReference type="NCBI Taxonomy" id="67801"/>
    <lineage>
        <taxon>Eukaryota</taxon>
        <taxon>Metazoa</taxon>
        <taxon>Ecdysozoa</taxon>
        <taxon>Arthropoda</taxon>
        <taxon>Hexapoda</taxon>
        <taxon>Insecta</taxon>
        <taxon>Pterygota</taxon>
        <taxon>Neoptera</taxon>
        <taxon>Endopterygota</taxon>
        <taxon>Diptera</taxon>
        <taxon>Brachycera</taxon>
        <taxon>Muscomorpha</taxon>
        <taxon>Hippoboscoidea</taxon>
        <taxon>Glossinidae</taxon>
        <taxon>Glossina</taxon>
    </lineage>
</organism>
<accession>A0A1B0AQP7</accession>
<sequence length="126" mass="13977">MQFNTLNMINGIGLLLIVACCLSVAESTFVCPVQQADDSFALLYPSPTNCSQFYECVRGVALLYSCPVDLHFNSRRKTKALETLTTFSALMGPNGNIYAIELKQPVEDVFFDIRTESICLLRIGRA</sequence>
<dbReference type="Proteomes" id="UP000092460">
    <property type="component" value="Unassembled WGS sequence"/>
</dbReference>
<dbReference type="Gene3D" id="2.170.140.10">
    <property type="entry name" value="Chitin binding domain"/>
    <property type="match status" value="1"/>
</dbReference>
<dbReference type="EMBL" id="JXJN01001996">
    <property type="status" value="NOT_ANNOTATED_CDS"/>
    <property type="molecule type" value="Genomic_DNA"/>
</dbReference>
<dbReference type="AlphaFoldDB" id="A0A1B0AQP7"/>
<proteinExistence type="predicted"/>
<dbReference type="GO" id="GO:0008061">
    <property type="term" value="F:chitin binding"/>
    <property type="evidence" value="ECO:0007669"/>
    <property type="project" value="InterPro"/>
</dbReference>
<dbReference type="InterPro" id="IPR002557">
    <property type="entry name" value="Chitin-bd_dom"/>
</dbReference>
<evidence type="ECO:0000256" key="1">
    <source>
        <dbReference type="SAM" id="SignalP"/>
    </source>
</evidence>
<keyword evidence="1" id="KW-0732">Signal</keyword>
<dbReference type="InterPro" id="IPR036508">
    <property type="entry name" value="Chitin-bd_dom_sf"/>
</dbReference>